<dbReference type="SUPFAM" id="SSF55073">
    <property type="entry name" value="Nucleotide cyclase"/>
    <property type="match status" value="1"/>
</dbReference>
<organism evidence="3 4">
    <name type="scientific">Halanaerobium saccharolyticum</name>
    <dbReference type="NCBI Taxonomy" id="43595"/>
    <lineage>
        <taxon>Bacteria</taxon>
        <taxon>Bacillati</taxon>
        <taxon>Bacillota</taxon>
        <taxon>Clostridia</taxon>
        <taxon>Halanaerobiales</taxon>
        <taxon>Halanaerobiaceae</taxon>
        <taxon>Halanaerobium</taxon>
    </lineage>
</organism>
<dbReference type="PANTHER" id="PTHR45138">
    <property type="entry name" value="REGULATORY COMPONENTS OF SENSORY TRANSDUCTION SYSTEM"/>
    <property type="match status" value="1"/>
</dbReference>
<dbReference type="InterPro" id="IPR029787">
    <property type="entry name" value="Nucleotide_cyclase"/>
</dbReference>
<dbReference type="GO" id="GO:1902201">
    <property type="term" value="P:negative regulation of bacterial-type flagellum-dependent cell motility"/>
    <property type="evidence" value="ECO:0007669"/>
    <property type="project" value="TreeGrafter"/>
</dbReference>
<dbReference type="OrthoDB" id="9805474at2"/>
<dbReference type="Pfam" id="PF08447">
    <property type="entry name" value="PAS_3"/>
    <property type="match status" value="1"/>
</dbReference>
<evidence type="ECO:0000259" key="2">
    <source>
        <dbReference type="PROSITE" id="PS50887"/>
    </source>
</evidence>
<dbReference type="RefSeq" id="WP_111572771.1">
    <property type="nucleotide sequence ID" value="NZ_QLME01000018.1"/>
</dbReference>
<accession>A0A4R7YV34</accession>
<dbReference type="InterPro" id="IPR000014">
    <property type="entry name" value="PAS"/>
</dbReference>
<dbReference type="InterPro" id="IPR000160">
    <property type="entry name" value="GGDEF_dom"/>
</dbReference>
<reference evidence="3 4" key="1">
    <citation type="submission" date="2019-03" db="EMBL/GenBank/DDBJ databases">
        <title>Subsurface microbial communities from deep shales in Ohio and West Virginia, USA.</title>
        <authorList>
            <person name="Wrighton K."/>
        </authorList>
    </citation>
    <scope>NUCLEOTIDE SEQUENCE [LARGE SCALE GENOMIC DNA]</scope>
    <source>
        <strain evidence="3 4">MSL9.2</strain>
    </source>
</reference>
<dbReference type="Gene3D" id="3.30.450.20">
    <property type="entry name" value="PAS domain"/>
    <property type="match status" value="1"/>
</dbReference>
<dbReference type="SUPFAM" id="SSF55785">
    <property type="entry name" value="PYP-like sensor domain (PAS domain)"/>
    <property type="match status" value="1"/>
</dbReference>
<feature type="domain" description="GGDEF" evidence="2">
    <location>
        <begin position="158"/>
        <end position="282"/>
    </location>
</feature>
<dbReference type="InterPro" id="IPR050469">
    <property type="entry name" value="Diguanylate_Cyclase"/>
</dbReference>
<protein>
    <submittedName>
        <fullName evidence="3">PAS domain S-box-containing protein/diguanylate cyclase (GGDEF)-like protein</fullName>
    </submittedName>
</protein>
<dbReference type="NCBIfam" id="TIGR00229">
    <property type="entry name" value="sensory_box"/>
    <property type="match status" value="1"/>
</dbReference>
<gene>
    <name evidence="3" type="ORF">C8C77_11952</name>
</gene>
<dbReference type="Proteomes" id="UP000294697">
    <property type="component" value="Unassembled WGS sequence"/>
</dbReference>
<dbReference type="InterPro" id="IPR043128">
    <property type="entry name" value="Rev_trsase/Diguanyl_cyclase"/>
</dbReference>
<dbReference type="CDD" id="cd01949">
    <property type="entry name" value="GGDEF"/>
    <property type="match status" value="1"/>
</dbReference>
<name>A0A4R7YV34_9FIRM</name>
<dbReference type="InterPro" id="IPR035965">
    <property type="entry name" value="PAS-like_dom_sf"/>
</dbReference>
<dbReference type="GO" id="GO:0005886">
    <property type="term" value="C:plasma membrane"/>
    <property type="evidence" value="ECO:0007669"/>
    <property type="project" value="TreeGrafter"/>
</dbReference>
<dbReference type="NCBIfam" id="TIGR00254">
    <property type="entry name" value="GGDEF"/>
    <property type="match status" value="1"/>
</dbReference>
<dbReference type="SMART" id="SM00267">
    <property type="entry name" value="GGDEF"/>
    <property type="match status" value="1"/>
</dbReference>
<dbReference type="GO" id="GO:0052621">
    <property type="term" value="F:diguanylate cyclase activity"/>
    <property type="evidence" value="ECO:0007669"/>
    <property type="project" value="TreeGrafter"/>
</dbReference>
<dbReference type="InterPro" id="IPR013655">
    <property type="entry name" value="PAS_fold_3"/>
</dbReference>
<evidence type="ECO:0000259" key="1">
    <source>
        <dbReference type="PROSITE" id="PS50112"/>
    </source>
</evidence>
<dbReference type="PANTHER" id="PTHR45138:SF9">
    <property type="entry name" value="DIGUANYLATE CYCLASE DGCM-RELATED"/>
    <property type="match status" value="1"/>
</dbReference>
<feature type="domain" description="PAS" evidence="1">
    <location>
        <begin position="6"/>
        <end position="48"/>
    </location>
</feature>
<dbReference type="AlphaFoldDB" id="A0A4R7YV34"/>
<sequence length="282" mass="32824">MITIFEDLSIETVFNNLTVGIVISNKEGSLVFINDLMTEITGYSLKDIKTVEQWFEAAYDDLDERKEVKSFYEQKMKRGEDYNRTLKIKTKAGDKKYIEFRIKPLNNGYLLANLIDVSKKVEQRQKIEYLSFHDELTGVYNRHYLKKEIDKLNSSKKYPVSIIIGDLDNLKKVNDKFGHLKGDFYIKKAAEIIKSSLRSEDILARVGGDEFVILLAETTRKEAEKISDRITTNFEKENHKNEYPADFKISLGISTANDESRDIQVCYELADKNMYKNKKIFF</sequence>
<dbReference type="PROSITE" id="PS50887">
    <property type="entry name" value="GGDEF"/>
    <property type="match status" value="1"/>
</dbReference>
<dbReference type="Pfam" id="PF00990">
    <property type="entry name" value="GGDEF"/>
    <property type="match status" value="1"/>
</dbReference>
<dbReference type="CDD" id="cd00130">
    <property type="entry name" value="PAS"/>
    <property type="match status" value="1"/>
</dbReference>
<dbReference type="GO" id="GO:0043709">
    <property type="term" value="P:cell adhesion involved in single-species biofilm formation"/>
    <property type="evidence" value="ECO:0007669"/>
    <property type="project" value="TreeGrafter"/>
</dbReference>
<comment type="caution">
    <text evidence="3">The sequence shown here is derived from an EMBL/GenBank/DDBJ whole genome shotgun (WGS) entry which is preliminary data.</text>
</comment>
<dbReference type="Gene3D" id="3.30.70.270">
    <property type="match status" value="1"/>
</dbReference>
<dbReference type="PROSITE" id="PS50112">
    <property type="entry name" value="PAS"/>
    <property type="match status" value="1"/>
</dbReference>
<evidence type="ECO:0000313" key="3">
    <source>
        <dbReference type="EMBL" id="TDW01688.1"/>
    </source>
</evidence>
<evidence type="ECO:0000313" key="4">
    <source>
        <dbReference type="Proteomes" id="UP000294697"/>
    </source>
</evidence>
<proteinExistence type="predicted"/>
<dbReference type="EMBL" id="SODA01000019">
    <property type="protein sequence ID" value="TDW01688.1"/>
    <property type="molecule type" value="Genomic_DNA"/>
</dbReference>